<organism evidence="2 3">
    <name type="scientific">Clostridium cibarium</name>
    <dbReference type="NCBI Taxonomy" id="2762247"/>
    <lineage>
        <taxon>Bacteria</taxon>
        <taxon>Bacillati</taxon>
        <taxon>Bacillota</taxon>
        <taxon>Clostridia</taxon>
        <taxon>Eubacteriales</taxon>
        <taxon>Clostridiaceae</taxon>
        <taxon>Clostridium</taxon>
    </lineage>
</organism>
<name>A0ABR8PY18_9CLOT</name>
<proteinExistence type="predicted"/>
<evidence type="ECO:0000259" key="1">
    <source>
        <dbReference type="Pfam" id="PF09989"/>
    </source>
</evidence>
<dbReference type="EMBL" id="JACSRA010000034">
    <property type="protein sequence ID" value="MBD7913060.1"/>
    <property type="molecule type" value="Genomic_DNA"/>
</dbReference>
<gene>
    <name evidence="2" type="ORF">H9661_17035</name>
</gene>
<accession>A0ABR8PY18</accession>
<keyword evidence="3" id="KW-1185">Reference proteome</keyword>
<sequence length="325" mass="37600">MSNKYNGELVGLSQERVLIDKGKWEAFLKILGVNFIISDLRAETSVEKANSIFKFTSDYCYFRKTCLGQYVDLIDKECKILLVPVENTEGHLACNSTNFMAQEIAEYYKNKVKVLNFAVDTKKDLRLETLRKIAEYFCDSEKIILQALKLWEDMSQSKNLYLNVKNNKNITLLLIGRIFHFFDCSDANSIMVKYLTDKLSVRVVTAEDVRTNNIKAFMKAHKLVNNRNLVFKKNIHKYWPTESYVATILSPNEKIDGVILLKDCYCNAGIEEINVLDRLLKELNIPSLIISYSLEAQSTIETSLETFVEMIDWKRKEKGICTTWE</sequence>
<evidence type="ECO:0000313" key="3">
    <source>
        <dbReference type="Proteomes" id="UP000627781"/>
    </source>
</evidence>
<dbReference type="Gene3D" id="3.40.50.11900">
    <property type="match status" value="1"/>
</dbReference>
<dbReference type="InterPro" id="IPR018709">
    <property type="entry name" value="CoA_activase_DUF2229"/>
</dbReference>
<dbReference type="Proteomes" id="UP000627781">
    <property type="component" value="Unassembled WGS sequence"/>
</dbReference>
<feature type="domain" description="DUF2229" evidence="1">
    <location>
        <begin position="24"/>
        <end position="206"/>
    </location>
</feature>
<comment type="caution">
    <text evidence="2">The sequence shown here is derived from an EMBL/GenBank/DDBJ whole genome shotgun (WGS) entry which is preliminary data.</text>
</comment>
<evidence type="ECO:0000313" key="2">
    <source>
        <dbReference type="EMBL" id="MBD7913060.1"/>
    </source>
</evidence>
<reference evidence="2 3" key="1">
    <citation type="submission" date="2020-08" db="EMBL/GenBank/DDBJ databases">
        <title>A Genomic Blueprint of the Chicken Gut Microbiome.</title>
        <authorList>
            <person name="Gilroy R."/>
            <person name="Ravi A."/>
            <person name="Getino M."/>
            <person name="Pursley I."/>
            <person name="Horton D.L."/>
            <person name="Alikhan N.-F."/>
            <person name="Baker D."/>
            <person name="Gharbi K."/>
            <person name="Hall N."/>
            <person name="Watson M."/>
            <person name="Adriaenssens E.M."/>
            <person name="Foster-Nyarko E."/>
            <person name="Jarju S."/>
            <person name="Secka A."/>
            <person name="Antonio M."/>
            <person name="Oren A."/>
            <person name="Chaudhuri R."/>
            <person name="La Ragione R.M."/>
            <person name="Hildebrand F."/>
            <person name="Pallen M.J."/>
        </authorList>
    </citation>
    <scope>NUCLEOTIDE SEQUENCE [LARGE SCALE GENOMIC DNA]</scope>
    <source>
        <strain evidence="2 3">Sa3CVN1</strain>
    </source>
</reference>
<dbReference type="Pfam" id="PF09989">
    <property type="entry name" value="DUF2229"/>
    <property type="match status" value="1"/>
</dbReference>
<dbReference type="RefSeq" id="WP_191769971.1">
    <property type="nucleotide sequence ID" value="NZ_JACSRA010000034.1"/>
</dbReference>
<protein>
    <recommendedName>
        <fullName evidence="1">DUF2229 domain-containing protein</fullName>
    </recommendedName>
</protein>